<evidence type="ECO:0000256" key="7">
    <source>
        <dbReference type="HAMAP-Rule" id="MF_01337"/>
    </source>
</evidence>
<proteinExistence type="inferred from homology"/>
<comment type="subunit">
    <text evidence="7">Part of the 50S ribosomal subunit; part of the 5S rRNA/L5/L18/L25 subcomplex. Contacts the 5S and 23S rRNAs.</text>
</comment>
<comment type="function">
    <text evidence="7">This is one of the proteins that bind and probably mediate the attachment of the 5S RNA into the large ribosomal subunit, where it forms part of the central protuberance.</text>
</comment>
<dbReference type="AlphaFoldDB" id="A0A1F5G5Z1"/>
<evidence type="ECO:0000313" key="8">
    <source>
        <dbReference type="EMBL" id="OGD87281.1"/>
    </source>
</evidence>
<sequence>MKVTKSNGKNHWQRRLIRHAQVRKKVIGTSSVPRLAVFRSNKHIYAQIIDDAASHTIISLSDLKFPRAKSKEISKTSKIKQAYEVGLNLAKTALSKKIKKTVFDRGGYKYHGRIKSLAEGARKGGLIF</sequence>
<dbReference type="InterPro" id="IPR005484">
    <property type="entry name" value="Ribosomal_uL18_bac/plant/anim"/>
</dbReference>
<dbReference type="Proteomes" id="UP000178577">
    <property type="component" value="Unassembled WGS sequence"/>
</dbReference>
<dbReference type="GO" id="GO:0022625">
    <property type="term" value="C:cytosolic large ribosomal subunit"/>
    <property type="evidence" value="ECO:0007669"/>
    <property type="project" value="TreeGrafter"/>
</dbReference>
<protein>
    <recommendedName>
        <fullName evidence="6 7">Large ribosomal subunit protein uL18</fullName>
    </recommendedName>
</protein>
<evidence type="ECO:0000256" key="6">
    <source>
        <dbReference type="ARBA" id="ARBA00035197"/>
    </source>
</evidence>
<evidence type="ECO:0000256" key="3">
    <source>
        <dbReference type="ARBA" id="ARBA00022884"/>
    </source>
</evidence>
<name>A0A1F5G5Z1_9BACT</name>
<comment type="similarity">
    <text evidence="1 7">Belongs to the universal ribosomal protein uL18 family.</text>
</comment>
<evidence type="ECO:0000313" key="9">
    <source>
        <dbReference type="Proteomes" id="UP000178577"/>
    </source>
</evidence>
<accession>A0A1F5G5Z1</accession>
<dbReference type="CDD" id="cd00432">
    <property type="entry name" value="Ribosomal_L18_L5e"/>
    <property type="match status" value="1"/>
</dbReference>
<evidence type="ECO:0000256" key="4">
    <source>
        <dbReference type="ARBA" id="ARBA00022980"/>
    </source>
</evidence>
<evidence type="ECO:0000256" key="2">
    <source>
        <dbReference type="ARBA" id="ARBA00022730"/>
    </source>
</evidence>
<dbReference type="InterPro" id="IPR004389">
    <property type="entry name" value="Ribosomal_uL18_bac-type"/>
</dbReference>
<evidence type="ECO:0000256" key="1">
    <source>
        <dbReference type="ARBA" id="ARBA00007116"/>
    </source>
</evidence>
<dbReference type="HAMAP" id="MF_01337_B">
    <property type="entry name" value="Ribosomal_uL18_B"/>
    <property type="match status" value="1"/>
</dbReference>
<dbReference type="PANTHER" id="PTHR12899">
    <property type="entry name" value="39S RIBOSOMAL PROTEIN L18, MITOCHONDRIAL"/>
    <property type="match status" value="1"/>
</dbReference>
<keyword evidence="2 7" id="KW-0699">rRNA-binding</keyword>
<keyword evidence="3 7" id="KW-0694">RNA-binding</keyword>
<dbReference type="EMBL" id="MFAY01000062">
    <property type="protein sequence ID" value="OGD87281.1"/>
    <property type="molecule type" value="Genomic_DNA"/>
</dbReference>
<dbReference type="InterPro" id="IPR057268">
    <property type="entry name" value="Ribosomal_L18"/>
</dbReference>
<dbReference type="GO" id="GO:0008097">
    <property type="term" value="F:5S rRNA binding"/>
    <property type="evidence" value="ECO:0007669"/>
    <property type="project" value="TreeGrafter"/>
</dbReference>
<dbReference type="GO" id="GO:0006412">
    <property type="term" value="P:translation"/>
    <property type="evidence" value="ECO:0007669"/>
    <property type="project" value="UniProtKB-UniRule"/>
</dbReference>
<reference evidence="8 9" key="1">
    <citation type="journal article" date="2016" name="Nat. Commun.">
        <title>Thousands of microbial genomes shed light on interconnected biogeochemical processes in an aquifer system.</title>
        <authorList>
            <person name="Anantharaman K."/>
            <person name="Brown C.T."/>
            <person name="Hug L.A."/>
            <person name="Sharon I."/>
            <person name="Castelle C.J."/>
            <person name="Probst A.J."/>
            <person name="Thomas B.C."/>
            <person name="Singh A."/>
            <person name="Wilkins M.J."/>
            <person name="Karaoz U."/>
            <person name="Brodie E.L."/>
            <person name="Williams K.H."/>
            <person name="Hubbard S.S."/>
            <person name="Banfield J.F."/>
        </authorList>
    </citation>
    <scope>NUCLEOTIDE SEQUENCE [LARGE SCALE GENOMIC DNA]</scope>
</reference>
<gene>
    <name evidence="7" type="primary">rplR</name>
    <name evidence="8" type="ORF">A2693_04235</name>
</gene>
<dbReference type="PANTHER" id="PTHR12899:SF3">
    <property type="entry name" value="LARGE RIBOSOMAL SUBUNIT PROTEIN UL18M"/>
    <property type="match status" value="1"/>
</dbReference>
<dbReference type="Pfam" id="PF00861">
    <property type="entry name" value="Ribosomal_L18p"/>
    <property type="match status" value="1"/>
</dbReference>
<dbReference type="NCBIfam" id="TIGR00060">
    <property type="entry name" value="L18_bact"/>
    <property type="match status" value="1"/>
</dbReference>
<dbReference type="GO" id="GO:0003735">
    <property type="term" value="F:structural constituent of ribosome"/>
    <property type="evidence" value="ECO:0007669"/>
    <property type="project" value="InterPro"/>
</dbReference>
<comment type="caution">
    <text evidence="8">The sequence shown here is derived from an EMBL/GenBank/DDBJ whole genome shotgun (WGS) entry which is preliminary data.</text>
</comment>
<evidence type="ECO:0000256" key="5">
    <source>
        <dbReference type="ARBA" id="ARBA00023274"/>
    </source>
</evidence>
<dbReference type="Gene3D" id="3.30.420.100">
    <property type="match status" value="1"/>
</dbReference>
<dbReference type="FunFam" id="3.30.420.100:FF:000001">
    <property type="entry name" value="50S ribosomal protein L18"/>
    <property type="match status" value="1"/>
</dbReference>
<keyword evidence="5 7" id="KW-0687">Ribonucleoprotein</keyword>
<dbReference type="SUPFAM" id="SSF53137">
    <property type="entry name" value="Translational machinery components"/>
    <property type="match status" value="1"/>
</dbReference>
<organism evidence="8 9">
    <name type="scientific">Candidatus Curtissbacteria bacterium RIFCSPHIGHO2_01_FULL_40_12</name>
    <dbReference type="NCBI Taxonomy" id="1797710"/>
    <lineage>
        <taxon>Bacteria</taxon>
        <taxon>Candidatus Curtissiibacteriota</taxon>
    </lineage>
</organism>
<keyword evidence="4 7" id="KW-0689">Ribosomal protein</keyword>